<dbReference type="Proteomes" id="UP000866740">
    <property type="component" value="Unassembled WGS sequence"/>
</dbReference>
<reference evidence="2" key="1">
    <citation type="submission" date="2016-09" db="EMBL/GenBank/DDBJ databases">
        <title>Whole genome sequencing of Salmonella enterica.</title>
        <authorList>
            <person name="Bell R."/>
        </authorList>
    </citation>
    <scope>NUCLEOTIDE SEQUENCE [LARGE SCALE GENOMIC DNA]</scope>
    <source>
        <strain evidence="2">CFSAN044929</strain>
    </source>
</reference>
<dbReference type="RefSeq" id="WP_023248952.1">
    <property type="nucleotide sequence ID" value="NZ_CP075140.1"/>
</dbReference>
<gene>
    <name evidence="2" type="ORF">A7S51_21605</name>
</gene>
<feature type="chain" id="PRO_5030076490" evidence="1">
    <location>
        <begin position="22"/>
        <end position="202"/>
    </location>
</feature>
<comment type="caution">
    <text evidence="2">The sequence shown here is derived from an EMBL/GenBank/DDBJ whole genome shotgun (WGS) entry which is preliminary data.</text>
</comment>
<feature type="signal peptide" evidence="1">
    <location>
        <begin position="1"/>
        <end position="21"/>
    </location>
</feature>
<dbReference type="AlphaFoldDB" id="A0A3F3J552"/>
<accession>A0A3F3J552</accession>
<name>A0A3F3J552_SALER</name>
<protein>
    <submittedName>
        <fullName evidence="2">Cro/Cl family transcriptional regulator</fullName>
    </submittedName>
</protein>
<proteinExistence type="predicted"/>
<evidence type="ECO:0000256" key="1">
    <source>
        <dbReference type="SAM" id="SignalP"/>
    </source>
</evidence>
<dbReference type="EMBL" id="MLTE01000018">
    <property type="protein sequence ID" value="OHJ48214.1"/>
    <property type="molecule type" value="Genomic_DNA"/>
</dbReference>
<organism evidence="2">
    <name type="scientific">Salmonella enterica</name>
    <name type="common">Salmonella choleraesuis</name>
    <dbReference type="NCBI Taxonomy" id="28901"/>
    <lineage>
        <taxon>Bacteria</taxon>
        <taxon>Pseudomonadati</taxon>
        <taxon>Pseudomonadota</taxon>
        <taxon>Gammaproteobacteria</taxon>
        <taxon>Enterobacterales</taxon>
        <taxon>Enterobacteriaceae</taxon>
        <taxon>Salmonella</taxon>
    </lineage>
</organism>
<evidence type="ECO:0000313" key="2">
    <source>
        <dbReference type="EMBL" id="OHJ48214.1"/>
    </source>
</evidence>
<sequence length="202" mass="20984">MKKKVLASALTFVLASGSAMAAVTTGQLTFNWQAVVPTAPVTSTAWAFVDGLDIPFVPGTEQLNIARTATGIKAVSLKPYDFFIVPVDTTSTITNGTPVKRDTTKPLLATKVFLGSMPVSNGLVGNKQLELSTTKDAVDGQIAINVNGKPLKVGSNAATSIGSATDHEEHIVIDMNASIPNADVKDGASLSFVAPVIFAVDI</sequence>
<keyword evidence="1" id="KW-0732">Signal</keyword>